<evidence type="ECO:0000313" key="9">
    <source>
        <dbReference type="WBParaSite" id="EEL_0000572901-mRNA-1"/>
    </source>
</evidence>
<dbReference type="PROSITE" id="PS51225">
    <property type="entry name" value="MARVEL"/>
    <property type="match status" value="1"/>
</dbReference>
<dbReference type="InterPro" id="IPR008253">
    <property type="entry name" value="Marvel"/>
</dbReference>
<evidence type="ECO:0000256" key="3">
    <source>
        <dbReference type="ARBA" id="ARBA00022989"/>
    </source>
</evidence>
<dbReference type="Proteomes" id="UP000050640">
    <property type="component" value="Unplaced"/>
</dbReference>
<keyword evidence="8" id="KW-1185">Reference proteome</keyword>
<evidence type="ECO:0000313" key="8">
    <source>
        <dbReference type="Proteomes" id="UP000050640"/>
    </source>
</evidence>
<evidence type="ECO:0000256" key="2">
    <source>
        <dbReference type="ARBA" id="ARBA00022692"/>
    </source>
</evidence>
<protein>
    <submittedName>
        <fullName evidence="9">MARVEL domain-containing protein</fullName>
    </submittedName>
</protein>
<dbReference type="PANTHER" id="PTHR22776">
    <property type="entry name" value="MARVEL-CONTAINING POTENTIAL LIPID RAFT-ASSOCIATED PROTEIN"/>
    <property type="match status" value="1"/>
</dbReference>
<reference evidence="9" key="1">
    <citation type="submission" date="2017-02" db="UniProtKB">
        <authorList>
            <consortium name="WormBaseParasite"/>
        </authorList>
    </citation>
    <scope>IDENTIFICATION</scope>
</reference>
<organism evidence="8 9">
    <name type="scientific">Elaeophora elaphi</name>
    <dbReference type="NCBI Taxonomy" id="1147741"/>
    <lineage>
        <taxon>Eukaryota</taxon>
        <taxon>Metazoa</taxon>
        <taxon>Ecdysozoa</taxon>
        <taxon>Nematoda</taxon>
        <taxon>Chromadorea</taxon>
        <taxon>Rhabditida</taxon>
        <taxon>Spirurina</taxon>
        <taxon>Spiruromorpha</taxon>
        <taxon>Filarioidea</taxon>
        <taxon>Onchocercidae</taxon>
        <taxon>Elaeophora</taxon>
    </lineage>
</organism>
<evidence type="ECO:0000256" key="5">
    <source>
        <dbReference type="PROSITE-ProRule" id="PRU00581"/>
    </source>
</evidence>
<name>A0A0R3RUM1_9BILA</name>
<evidence type="ECO:0000259" key="7">
    <source>
        <dbReference type="PROSITE" id="PS51225"/>
    </source>
</evidence>
<accession>A0A0R3RUM1</accession>
<feature type="transmembrane region" description="Helical" evidence="6">
    <location>
        <begin position="137"/>
        <end position="156"/>
    </location>
</feature>
<sequence>MNDQQHITETDTDIRNYQQSQAYHQTEIVKPELDLNYLKTLPGMLKCICITVDFICFLCLLVGGPAYYTGVGWIIFISVLGMLGSLILLILYLFHIVDLFRQIPWIVAEMIFYFALTVFFFICGCVLALVASQFHGITGYGVASFFSFGAVCAYGFDCYLKFLAWRHDEVAMGGAAPTYSPYGDSTPSKNQEKKVVIKE</sequence>
<dbReference type="PANTHER" id="PTHR22776:SF49">
    <property type="entry name" value="MARVEL DOMAIN-CONTAINING PROTEIN"/>
    <property type="match status" value="1"/>
</dbReference>
<dbReference type="GO" id="GO:0016020">
    <property type="term" value="C:membrane"/>
    <property type="evidence" value="ECO:0007669"/>
    <property type="project" value="UniProtKB-SubCell"/>
</dbReference>
<proteinExistence type="predicted"/>
<keyword evidence="4 5" id="KW-0472">Membrane</keyword>
<keyword evidence="2 5" id="KW-0812">Transmembrane</keyword>
<dbReference type="AlphaFoldDB" id="A0A0R3RUM1"/>
<dbReference type="Pfam" id="PF01284">
    <property type="entry name" value="MARVEL"/>
    <property type="match status" value="1"/>
</dbReference>
<evidence type="ECO:0000256" key="1">
    <source>
        <dbReference type="ARBA" id="ARBA00004141"/>
    </source>
</evidence>
<dbReference type="InterPro" id="IPR050578">
    <property type="entry name" value="MARVEL-CKLF_proteins"/>
</dbReference>
<dbReference type="WBParaSite" id="EEL_0000572901-mRNA-1">
    <property type="protein sequence ID" value="EEL_0000572901-mRNA-1"/>
    <property type="gene ID" value="EEL_0000572901"/>
</dbReference>
<evidence type="ECO:0000256" key="6">
    <source>
        <dbReference type="SAM" id="Phobius"/>
    </source>
</evidence>
<evidence type="ECO:0000256" key="4">
    <source>
        <dbReference type="ARBA" id="ARBA00023136"/>
    </source>
</evidence>
<feature type="transmembrane region" description="Helical" evidence="6">
    <location>
        <begin position="47"/>
        <end position="67"/>
    </location>
</feature>
<feature type="domain" description="MARVEL" evidence="7">
    <location>
        <begin position="37"/>
        <end position="166"/>
    </location>
</feature>
<feature type="transmembrane region" description="Helical" evidence="6">
    <location>
        <begin position="73"/>
        <end position="94"/>
    </location>
</feature>
<keyword evidence="3 6" id="KW-1133">Transmembrane helix</keyword>
<comment type="subcellular location">
    <subcellularLocation>
        <location evidence="1">Membrane</location>
        <topology evidence="1">Multi-pass membrane protein</topology>
    </subcellularLocation>
</comment>
<feature type="transmembrane region" description="Helical" evidence="6">
    <location>
        <begin position="106"/>
        <end position="131"/>
    </location>
</feature>